<dbReference type="PROSITE" id="PS50103">
    <property type="entry name" value="ZF_C3H1"/>
    <property type="match status" value="1"/>
</dbReference>
<keyword evidence="1" id="KW-0863">Zinc-finger</keyword>
<dbReference type="AlphaFoldDB" id="A0A4S8VFW9"/>
<keyword evidence="1" id="KW-0479">Metal-binding</keyword>
<dbReference type="InterPro" id="IPR000571">
    <property type="entry name" value="Znf_CCCH"/>
</dbReference>
<dbReference type="GO" id="GO:0008270">
    <property type="term" value="F:zinc ion binding"/>
    <property type="evidence" value="ECO:0007669"/>
    <property type="project" value="UniProtKB-KW"/>
</dbReference>
<gene>
    <name evidence="4" type="ORF">D6D24_07904</name>
</gene>
<dbReference type="Proteomes" id="UP000308014">
    <property type="component" value="Unassembled WGS sequence"/>
</dbReference>
<organism evidence="4 5">
    <name type="scientific">Aureobasidium pullulans</name>
    <name type="common">Black yeast</name>
    <name type="synonym">Pullularia pullulans</name>
    <dbReference type="NCBI Taxonomy" id="5580"/>
    <lineage>
        <taxon>Eukaryota</taxon>
        <taxon>Fungi</taxon>
        <taxon>Dikarya</taxon>
        <taxon>Ascomycota</taxon>
        <taxon>Pezizomycotina</taxon>
        <taxon>Dothideomycetes</taxon>
        <taxon>Dothideomycetidae</taxon>
        <taxon>Dothideales</taxon>
        <taxon>Saccotheciaceae</taxon>
        <taxon>Aureobasidium</taxon>
    </lineage>
</organism>
<feature type="compositionally biased region" description="Polar residues" evidence="2">
    <location>
        <begin position="314"/>
        <end position="331"/>
    </location>
</feature>
<feature type="zinc finger region" description="C3H1-type" evidence="1">
    <location>
        <begin position="10"/>
        <end position="37"/>
    </location>
</feature>
<evidence type="ECO:0000259" key="3">
    <source>
        <dbReference type="PROSITE" id="PS50103"/>
    </source>
</evidence>
<evidence type="ECO:0000313" key="5">
    <source>
        <dbReference type="Proteomes" id="UP000308014"/>
    </source>
</evidence>
<sequence length="390" mass="43374">MQRQAREIVPDRRQVCTDWLLGQCRHANGCNRSHHPNLESDLPSRKQIQYQVRNELGESCLRCLQGGLECDKMNRDPGCEDPCSECRHFGGDSCKCTLMLTASMNDLLWRQMLTREAFGFDLPQPKDKQAALSNGKVPAAMPDHKLKSNWHGDSKATLLERVNLLPPEVRLQPRAYMVPPRDNAAQRKRKRGDYFDINGRVKLGSTGQGSMDPPGGYVAYVPHGRPSPLVEQPFISRPVPDPIMGESLASGVDWITGREVHHYRSGHSVMGPPQRMATLASFTGYPPPAPRGPAALPFNTLPPRPSPASGMYARSSNATMPPPSYHQTPWVQPQPHVAYSQSSPVRPSSAMSRVDRSVNMSTYDTTGSQVDEEFSDEEYHSDQADFDTEA</sequence>
<evidence type="ECO:0000256" key="1">
    <source>
        <dbReference type="PROSITE-ProRule" id="PRU00723"/>
    </source>
</evidence>
<proteinExistence type="predicted"/>
<keyword evidence="1" id="KW-0862">Zinc</keyword>
<feature type="compositionally biased region" description="Polar residues" evidence="2">
    <location>
        <begin position="339"/>
        <end position="351"/>
    </location>
</feature>
<feature type="domain" description="C3H1-type" evidence="3">
    <location>
        <begin position="10"/>
        <end position="37"/>
    </location>
</feature>
<reference evidence="4 5" key="1">
    <citation type="submission" date="2018-10" db="EMBL/GenBank/DDBJ databases">
        <title>Fifty Aureobasidium pullulans genomes reveal a recombining polyextremotolerant generalist.</title>
        <authorList>
            <person name="Gostincar C."/>
            <person name="Turk M."/>
            <person name="Zajc J."/>
            <person name="Gunde-Cimerman N."/>
        </authorList>
    </citation>
    <scope>NUCLEOTIDE SEQUENCE [LARGE SCALE GENOMIC DNA]</scope>
    <source>
        <strain evidence="4 5">EXF-11318</strain>
    </source>
</reference>
<evidence type="ECO:0000313" key="4">
    <source>
        <dbReference type="EMBL" id="THW10492.1"/>
    </source>
</evidence>
<name>A0A4S8VFW9_AURPU</name>
<comment type="caution">
    <text evidence="4">The sequence shown here is derived from an EMBL/GenBank/DDBJ whole genome shotgun (WGS) entry which is preliminary data.</text>
</comment>
<evidence type="ECO:0000256" key="2">
    <source>
        <dbReference type="SAM" id="MobiDB-lite"/>
    </source>
</evidence>
<feature type="region of interest" description="Disordered" evidence="2">
    <location>
        <begin position="308"/>
        <end position="390"/>
    </location>
</feature>
<accession>A0A4S8VFW9</accession>
<dbReference type="EMBL" id="QZAJ01000415">
    <property type="protein sequence ID" value="THW10492.1"/>
    <property type="molecule type" value="Genomic_DNA"/>
</dbReference>
<feature type="compositionally biased region" description="Polar residues" evidence="2">
    <location>
        <begin position="358"/>
        <end position="369"/>
    </location>
</feature>
<protein>
    <recommendedName>
        <fullName evidence="3">C3H1-type domain-containing protein</fullName>
    </recommendedName>
</protein>